<accession>A0A382WAT2</accession>
<dbReference type="AlphaFoldDB" id="A0A382WAT2"/>
<organism evidence="1">
    <name type="scientific">marine metagenome</name>
    <dbReference type="NCBI Taxonomy" id="408172"/>
    <lineage>
        <taxon>unclassified sequences</taxon>
        <taxon>metagenomes</taxon>
        <taxon>ecological metagenomes</taxon>
    </lineage>
</organism>
<reference evidence="1" key="1">
    <citation type="submission" date="2018-05" db="EMBL/GenBank/DDBJ databases">
        <authorList>
            <person name="Lanie J.A."/>
            <person name="Ng W.-L."/>
            <person name="Kazmierczak K.M."/>
            <person name="Andrzejewski T.M."/>
            <person name="Davidsen T.M."/>
            <person name="Wayne K.J."/>
            <person name="Tettelin H."/>
            <person name="Glass J.I."/>
            <person name="Rusch D."/>
            <person name="Podicherti R."/>
            <person name="Tsui H.-C.T."/>
            <person name="Winkler M.E."/>
        </authorList>
    </citation>
    <scope>NUCLEOTIDE SEQUENCE</scope>
</reference>
<name>A0A382WAT2_9ZZZZ</name>
<proteinExistence type="predicted"/>
<sequence length="39" mass="4184">MTALVLIPLVVIATLKFDSSGFALVMMPVLVISSWEFSG</sequence>
<dbReference type="EMBL" id="UINC01157955">
    <property type="protein sequence ID" value="SVD55228.1"/>
    <property type="molecule type" value="Genomic_DNA"/>
</dbReference>
<protein>
    <submittedName>
        <fullName evidence="1">Uncharacterized protein</fullName>
    </submittedName>
</protein>
<feature type="non-terminal residue" evidence="1">
    <location>
        <position position="39"/>
    </location>
</feature>
<evidence type="ECO:0000313" key="1">
    <source>
        <dbReference type="EMBL" id="SVD55228.1"/>
    </source>
</evidence>
<gene>
    <name evidence="1" type="ORF">METZ01_LOCUS408082</name>
</gene>